<accession>A0A1E3QCX2</accession>
<keyword evidence="3" id="KW-1185">Reference proteome</keyword>
<reference evidence="2 3" key="1">
    <citation type="journal article" date="2016" name="Proc. Natl. Acad. Sci. U.S.A.">
        <title>Comparative genomics of biotechnologically important yeasts.</title>
        <authorList>
            <person name="Riley R."/>
            <person name="Haridas S."/>
            <person name="Wolfe K.H."/>
            <person name="Lopes M.R."/>
            <person name="Hittinger C.T."/>
            <person name="Goeker M."/>
            <person name="Salamov A.A."/>
            <person name="Wisecaver J.H."/>
            <person name="Long T.M."/>
            <person name="Calvey C.H."/>
            <person name="Aerts A.L."/>
            <person name="Barry K.W."/>
            <person name="Choi C."/>
            <person name="Clum A."/>
            <person name="Coughlan A.Y."/>
            <person name="Deshpande S."/>
            <person name="Douglass A.P."/>
            <person name="Hanson S.J."/>
            <person name="Klenk H.-P."/>
            <person name="LaButti K.M."/>
            <person name="Lapidus A."/>
            <person name="Lindquist E.A."/>
            <person name="Lipzen A.M."/>
            <person name="Meier-Kolthoff J.P."/>
            <person name="Ohm R.A."/>
            <person name="Otillar R.P."/>
            <person name="Pangilinan J.L."/>
            <person name="Peng Y."/>
            <person name="Rokas A."/>
            <person name="Rosa C.A."/>
            <person name="Scheuner C."/>
            <person name="Sibirny A.A."/>
            <person name="Slot J.C."/>
            <person name="Stielow J.B."/>
            <person name="Sun H."/>
            <person name="Kurtzman C.P."/>
            <person name="Blackwell M."/>
            <person name="Grigoriev I.V."/>
            <person name="Jeffries T.W."/>
        </authorList>
    </citation>
    <scope>NUCLEOTIDE SEQUENCE [LARGE SCALE GENOMIC DNA]</scope>
    <source>
        <strain evidence="2 3">NRRL Y-11557</strain>
    </source>
</reference>
<dbReference type="Proteomes" id="UP000094385">
    <property type="component" value="Unassembled WGS sequence"/>
</dbReference>
<evidence type="ECO:0000256" key="1">
    <source>
        <dbReference type="SAM" id="Phobius"/>
    </source>
</evidence>
<protein>
    <submittedName>
        <fullName evidence="2">Uncharacterized protein</fullName>
    </submittedName>
</protein>
<name>A0A1E3QCX2_LIPST</name>
<evidence type="ECO:0000313" key="2">
    <source>
        <dbReference type="EMBL" id="ODQ75470.1"/>
    </source>
</evidence>
<gene>
    <name evidence="2" type="ORF">LIPSTDRAFT_68081</name>
</gene>
<evidence type="ECO:0000313" key="3">
    <source>
        <dbReference type="Proteomes" id="UP000094385"/>
    </source>
</evidence>
<feature type="transmembrane region" description="Helical" evidence="1">
    <location>
        <begin position="92"/>
        <end position="116"/>
    </location>
</feature>
<keyword evidence="1" id="KW-0472">Membrane</keyword>
<sequence length="159" mass="17471">MTEHVHIRHPATVAAATQPKGTSSSLASLLEGIEGPGQLNLSANLRSKVAGGYVTTIPPVGWLAINLGMRNPCAPRTTSVALEARAFDRGSLAWWALLVYRWLIGEDFVLAFFLVYPCDPMAVSTIHLFMLGFLHWSTLLILRLVIDFFAVARSGFQYQ</sequence>
<organism evidence="2 3">
    <name type="scientific">Lipomyces starkeyi NRRL Y-11557</name>
    <dbReference type="NCBI Taxonomy" id="675824"/>
    <lineage>
        <taxon>Eukaryota</taxon>
        <taxon>Fungi</taxon>
        <taxon>Dikarya</taxon>
        <taxon>Ascomycota</taxon>
        <taxon>Saccharomycotina</taxon>
        <taxon>Lipomycetes</taxon>
        <taxon>Lipomycetales</taxon>
        <taxon>Lipomycetaceae</taxon>
        <taxon>Lipomyces</taxon>
    </lineage>
</organism>
<dbReference type="EMBL" id="KV454290">
    <property type="protein sequence ID" value="ODQ75470.1"/>
    <property type="molecule type" value="Genomic_DNA"/>
</dbReference>
<dbReference type="AlphaFoldDB" id="A0A1E3QCX2"/>
<keyword evidence="1" id="KW-1133">Transmembrane helix</keyword>
<keyword evidence="1" id="KW-0812">Transmembrane</keyword>
<proteinExistence type="predicted"/>
<feature type="transmembrane region" description="Helical" evidence="1">
    <location>
        <begin position="128"/>
        <end position="152"/>
    </location>
</feature>